<comment type="caution">
    <text evidence="1">The sequence shown here is derived from an EMBL/GenBank/DDBJ whole genome shotgun (WGS) entry which is preliminary data.</text>
</comment>
<dbReference type="Pfam" id="PF02810">
    <property type="entry name" value="SEC-C"/>
    <property type="match status" value="1"/>
</dbReference>
<dbReference type="RefSeq" id="WP_352887094.1">
    <property type="nucleotide sequence ID" value="NZ_JBEPIJ010000002.1"/>
</dbReference>
<reference evidence="1 2" key="1">
    <citation type="submission" date="2024-06" db="EMBL/GenBank/DDBJ databases">
        <authorList>
            <person name="Li Z."/>
            <person name="Jiang Y."/>
        </authorList>
    </citation>
    <scope>NUCLEOTIDE SEQUENCE [LARGE SCALE GENOMIC DNA]</scope>
    <source>
        <strain evidence="1 2">HSW-8</strain>
    </source>
</reference>
<accession>A0ABV2A8R5</accession>
<dbReference type="Proteomes" id="UP001465331">
    <property type="component" value="Unassembled WGS sequence"/>
</dbReference>
<organism evidence="1 2">
    <name type="scientific">Sinimarinibacterium thermocellulolyticum</name>
    <dbReference type="NCBI Taxonomy" id="3170016"/>
    <lineage>
        <taxon>Bacteria</taxon>
        <taxon>Pseudomonadati</taxon>
        <taxon>Pseudomonadota</taxon>
        <taxon>Gammaproteobacteria</taxon>
        <taxon>Nevskiales</taxon>
        <taxon>Nevskiaceae</taxon>
        <taxon>Sinimarinibacterium</taxon>
    </lineage>
</organism>
<protein>
    <submittedName>
        <fullName evidence="1">SEC-C domain-containing protein</fullName>
    </submittedName>
</protein>
<evidence type="ECO:0000313" key="1">
    <source>
        <dbReference type="EMBL" id="MES0872859.1"/>
    </source>
</evidence>
<dbReference type="InterPro" id="IPR004027">
    <property type="entry name" value="SEC_C_motif"/>
</dbReference>
<name>A0ABV2A8R5_9GAMM</name>
<dbReference type="Gene3D" id="3.10.450.50">
    <property type="match status" value="1"/>
</dbReference>
<gene>
    <name evidence="1" type="ORF">ABSH63_02355</name>
</gene>
<keyword evidence="2" id="KW-1185">Reference proteome</keyword>
<proteinExistence type="predicted"/>
<sequence length="487" mass="55415">MNPGRNDPCPCGSGKKYKHCCLAAARSAADGDAAELVWRRLRRLKDEAAFATTMLRFVKDVYGPGAIGQAWDEFTLWDEKPFDPASPHMTVFMPWLFFQWAPDPEQNAVADTSLHQVPPARAFLERKARTLDPLLREYVQSCLDSPLSFFEVLDAVPEQRLRLRNVFTDEEHDVRERSASQFFQTGDLLFGQVAVAQGVTLLEACGPVVIPPLHKIGVIALRQKMEQGSRATPRERLREYDVELRERYLDLTDQLLHPRVPELRNTDGEKLVPQRLVFDIESARQTYDELKRLDFEADDTTAPEDAIYDADGRLQGATIIWKKPGNRQNKGWSNTILGTLRIEGRRMIAEVNSHERADALRRIVEDKLGPRARYRVAEVQSVERLFEDARSGEVPQRGAESQALRESPQVQALLAEHMARHYEDWVEQEIPALGGRKPLQAMQQADGPEKVEALVQSMERKAREMDPPVDGAIFRRLRERLGLPITP</sequence>
<evidence type="ECO:0000313" key="2">
    <source>
        <dbReference type="Proteomes" id="UP001465331"/>
    </source>
</evidence>
<dbReference type="EMBL" id="JBEPIJ010000002">
    <property type="protein sequence ID" value="MES0872859.1"/>
    <property type="molecule type" value="Genomic_DNA"/>
</dbReference>
<dbReference type="SUPFAM" id="SSF103642">
    <property type="entry name" value="Sec-C motif"/>
    <property type="match status" value="1"/>
</dbReference>